<dbReference type="InterPro" id="IPR051715">
    <property type="entry name" value="Intimin-Invasin_domain"/>
</dbReference>
<dbReference type="PROSITE" id="PS51127">
    <property type="entry name" value="BIG1"/>
    <property type="match status" value="1"/>
</dbReference>
<feature type="region of interest" description="Disordered" evidence="2">
    <location>
        <begin position="43"/>
        <end position="99"/>
    </location>
</feature>
<dbReference type="InterPro" id="IPR003344">
    <property type="entry name" value="Big_1_dom"/>
</dbReference>
<dbReference type="InterPro" id="IPR015217">
    <property type="entry name" value="Invasin_dom_3"/>
</dbReference>
<dbReference type="PANTHER" id="PTHR39576:SF2">
    <property type="entry name" value="ATTACHING AND EFFACING PROTEIN HOMOLOG-RELATED"/>
    <property type="match status" value="1"/>
</dbReference>
<dbReference type="EMBL" id="CP016634">
    <property type="protein sequence ID" value="ANY86807.1"/>
    <property type="molecule type" value="Genomic_DNA"/>
</dbReference>
<evidence type="ECO:0000259" key="4">
    <source>
        <dbReference type="PROSITE" id="PS51127"/>
    </source>
</evidence>
<dbReference type="PRINTS" id="PR01369">
    <property type="entry name" value="INTIMIN"/>
</dbReference>
<name>A0A1B2F3Q6_PSEPU</name>
<evidence type="ECO:0000256" key="2">
    <source>
        <dbReference type="SAM" id="MobiDB-lite"/>
    </source>
</evidence>
<accession>A0A1B2F3Q6</accession>
<proteinExistence type="inferred from homology"/>
<dbReference type="Gene3D" id="2.60.40.10">
    <property type="entry name" value="Immunoglobulins"/>
    <property type="match status" value="5"/>
</dbReference>
<dbReference type="InterPro" id="IPR003535">
    <property type="entry name" value="Intimin/invasin_bac"/>
</dbReference>
<sequence>MIKHTLFGGPPLGTRAVAWLNIGVQAVLPLTLALATPSASAAPTQSAPAHALPDLNSPGQDATAQAEDEQARKLAAMASSTGSFLSNDPNGDAAASMARGLATGEASSQAQQWLSRFGTARVQIDVDDKLSLKNSQVELLAPLHDTPEQLLFAQGSIHRKDERQQTTLGLGVRRFNDGYMLGANSFLDYDLSRQHARLGLGVEYWRDFLKVNANSYTRLTGWKDSPDVEDYQERPANGWDLRTEAWLPAMPQLGGKLTYEQYYGDEVGLFGKDNRKKDPSAVTVGLTYTPIPLLTLSADQRKGNGGNETTVGAEFNYQIGEPWAKQVDPAGVGALRTLAGSRYDLVERNNHIVLEYRKKQVIQMAAAAHVSGQGGETKSLSVWVNSKYPLSHIDWTAPALLQAGGKLVHDGGPHYSVVLPDYQTGAQPTNVYTLHGVAVDSKGNRSARSETRVTVNAPAVSARHSTFTPANTVLPTDGTSYETLTLAIRDEQQQPVDIALADIQITVTEAQARAGGIVVAKPERVSAGHYEVRVTAGTTPQSITLTPSVQGIALSPARVSTVSSLPDDGKSTFAANPARLPANDTTTTVLTFIALDADGAPVEGLAKNLRFAVHGDKGSVSPPDVTVSAIVDSAKGRYTATLKGTLAGRYTVAPQLSGKPIGRLSAEVELQALPPALGRSTFQALPQQIPASGTDTSTLTFTARDAKDKPVGGLADQLKFELAGGPAPGLTLGDISEAKTGEYRATLQGTVPGHYTFIPHYDGAPFGTLKAEVELLALAPVAGRSKFEITPDTIAADGNEFSTLEFTAKDINDNPVSGLEGTLKLAITNDAGDPPAPTDIVVAPFDEIDKTGVYTTTAKGFLKGTYTLTPQIGSDTMDSLEVNLTLTPLPPAEATSRLTLTRSTMVADDFTTNGIAFEVRDAIGRPITGIAKQITFEITDSAGHPAPSSIKIGSLGEVNNSGVYTAEFVGLLAGDYRLTPKINDVPMGKRTQPFELLTSQIGQLRTYGDYLFPRSSGFPTTAYQEATFIPVLANNVPNDLFIWRSSVSWLTFQPPNYFVFTGAPPTDSGHVTITATSKGGNIVHTYDFKITKWYELGKLSASTDWSAAMKHCASLSLSPVSKAEATKGENARGIGTVASEWGAVQGGAAQDLWLSDAAGAGKYLRLSNGDGGTYGAVIETPGSDRYRSMCSRTLK</sequence>
<keyword evidence="3" id="KW-0732">Signal</keyword>
<evidence type="ECO:0000256" key="1">
    <source>
        <dbReference type="ARBA" id="ARBA00010116"/>
    </source>
</evidence>
<gene>
    <name evidence="5" type="ORF">IEC33019_1239</name>
</gene>
<organism evidence="5">
    <name type="scientific">Pseudomonas putida</name>
    <name type="common">Arthrobacter siderocapsulatus</name>
    <dbReference type="NCBI Taxonomy" id="303"/>
    <lineage>
        <taxon>Bacteria</taxon>
        <taxon>Pseudomonadati</taxon>
        <taxon>Pseudomonadota</taxon>
        <taxon>Gammaproteobacteria</taxon>
        <taxon>Pseudomonadales</taxon>
        <taxon>Pseudomonadaceae</taxon>
        <taxon>Pseudomonas</taxon>
    </lineage>
</organism>
<dbReference type="InterPro" id="IPR013783">
    <property type="entry name" value="Ig-like_fold"/>
</dbReference>
<evidence type="ECO:0000256" key="3">
    <source>
        <dbReference type="SAM" id="SignalP"/>
    </source>
</evidence>
<dbReference type="GO" id="GO:0007155">
    <property type="term" value="P:cell adhesion"/>
    <property type="evidence" value="ECO:0007669"/>
    <property type="project" value="InterPro"/>
</dbReference>
<dbReference type="Pfam" id="PF09134">
    <property type="entry name" value="Invasin_D3"/>
    <property type="match status" value="4"/>
</dbReference>
<protein>
    <submittedName>
        <fullName evidence="5">Invasin</fullName>
    </submittedName>
</protein>
<dbReference type="SUPFAM" id="SSF49373">
    <property type="entry name" value="Invasin/intimin cell-adhesion fragments"/>
    <property type="match status" value="5"/>
</dbReference>
<dbReference type="RefSeq" id="WP_157765872.1">
    <property type="nucleotide sequence ID" value="NZ_CP016634.1"/>
</dbReference>
<feature type="signal peptide" evidence="3">
    <location>
        <begin position="1"/>
        <end position="41"/>
    </location>
</feature>
<evidence type="ECO:0000313" key="5">
    <source>
        <dbReference type="EMBL" id="ANY86807.1"/>
    </source>
</evidence>
<feature type="chain" id="PRO_5008536732" evidence="3">
    <location>
        <begin position="42"/>
        <end position="1195"/>
    </location>
</feature>
<feature type="compositionally biased region" description="Polar residues" evidence="2">
    <location>
        <begin position="78"/>
        <end position="89"/>
    </location>
</feature>
<dbReference type="AlphaFoldDB" id="A0A1B2F3Q6"/>
<dbReference type="SMART" id="SM00634">
    <property type="entry name" value="BID_1"/>
    <property type="match status" value="3"/>
</dbReference>
<dbReference type="PANTHER" id="PTHR39576">
    <property type="entry name" value="ATTACHING AND EFFACING PROTEIN HOMOLOG-RELATED-RELATED"/>
    <property type="match status" value="1"/>
</dbReference>
<dbReference type="InterPro" id="IPR008964">
    <property type="entry name" value="Invasin/intimin_cell_adhesion"/>
</dbReference>
<dbReference type="Gene3D" id="2.60.40.1080">
    <property type="match status" value="1"/>
</dbReference>
<feature type="domain" description="Big-1" evidence="4">
    <location>
        <begin position="784"/>
        <end position="885"/>
    </location>
</feature>
<dbReference type="Gene3D" id="2.40.160.160">
    <property type="entry name" value="Inverse autotransporter, beta-domain"/>
    <property type="match status" value="1"/>
</dbReference>
<dbReference type="GO" id="GO:0009279">
    <property type="term" value="C:cell outer membrane"/>
    <property type="evidence" value="ECO:0007669"/>
    <property type="project" value="TreeGrafter"/>
</dbReference>
<dbReference type="InterPro" id="IPR038177">
    <property type="entry name" value="IAT_beta_sf"/>
</dbReference>
<reference evidence="5" key="1">
    <citation type="submission" date="2016-07" db="EMBL/GenBank/DDBJ databases">
        <title>New class B carbapenemase carried by novel plasmid in Pseudomonas putida enviromental strain in eastern Amazonia.</title>
        <authorList>
            <person name="Souza C.O."/>
            <person name="Lima K.V."/>
            <person name="Brasiliense D.M."/>
            <person name="Perez-Chaparro P.J."/>
            <person name="Mamizuka E.M."/>
            <person name="Lima M.O."/>
            <person name="Lima L.N."/>
            <person name="McCulloch J.A."/>
        </authorList>
    </citation>
    <scope>NUCLEOTIDE SEQUENCE [LARGE SCALE GENOMIC DNA]</scope>
    <source>
        <strain evidence="5">IEC33019</strain>
    </source>
</reference>
<comment type="similarity">
    <text evidence="1">Belongs to the intimin/invasin family.</text>
</comment>
<dbReference type="InterPro" id="IPR024519">
    <property type="entry name" value="IAT_beta"/>
</dbReference>
<dbReference type="FunFam" id="2.40.160.160:FF:000001">
    <property type="entry name" value="Intimin-like inverse autotransporter SinH"/>
    <property type="match status" value="1"/>
</dbReference>
<dbReference type="Pfam" id="PF11924">
    <property type="entry name" value="IAT_beta"/>
    <property type="match status" value="1"/>
</dbReference>